<comment type="subcellular location">
    <subcellularLocation>
        <location evidence="1">Membrane</location>
        <topology evidence="1">Multi-pass membrane protein</topology>
    </subcellularLocation>
</comment>
<evidence type="ECO:0000256" key="3">
    <source>
        <dbReference type="ARBA" id="ARBA00022989"/>
    </source>
</evidence>
<protein>
    <submittedName>
        <fullName evidence="7">Uncharacterized protein</fullName>
    </submittedName>
</protein>
<keyword evidence="2 5" id="KW-0812">Transmembrane</keyword>
<name>F2TY01_SALR5</name>
<dbReference type="InterPro" id="IPR007271">
    <property type="entry name" value="Nuc_sug_transpt"/>
</dbReference>
<feature type="transmembrane region" description="Helical" evidence="5">
    <location>
        <begin position="260"/>
        <end position="280"/>
    </location>
</feature>
<evidence type="ECO:0000256" key="4">
    <source>
        <dbReference type="ARBA" id="ARBA00023136"/>
    </source>
</evidence>
<dbReference type="InParanoid" id="F2TY01"/>
<dbReference type="OrthoDB" id="408493at2759"/>
<feature type="signal peptide" evidence="6">
    <location>
        <begin position="1"/>
        <end position="18"/>
    </location>
</feature>
<dbReference type="OMA" id="CYYFLNP"/>
<keyword evidence="8" id="KW-1185">Reference proteome</keyword>
<gene>
    <name evidence="7" type="ORF">PTSG_00963</name>
</gene>
<evidence type="ECO:0000256" key="6">
    <source>
        <dbReference type="SAM" id="SignalP"/>
    </source>
</evidence>
<dbReference type="EMBL" id="GL832956">
    <property type="protein sequence ID" value="EGD76260.1"/>
    <property type="molecule type" value="Genomic_DNA"/>
</dbReference>
<reference evidence="7" key="1">
    <citation type="submission" date="2009-08" db="EMBL/GenBank/DDBJ databases">
        <title>Annotation of Salpingoeca rosetta.</title>
        <authorList>
            <consortium name="The Broad Institute Genome Sequencing Platform"/>
            <person name="Russ C."/>
            <person name="Cuomo C."/>
            <person name="Burger G."/>
            <person name="Gray M.W."/>
            <person name="Holland P.W.H."/>
            <person name="King N."/>
            <person name="Lang F.B.F."/>
            <person name="Roger A.J."/>
            <person name="Ruiz-Trillo I."/>
            <person name="Young S.K."/>
            <person name="Zeng Q."/>
            <person name="Gargeya S."/>
            <person name="Alvarado L."/>
            <person name="Berlin A."/>
            <person name="Chapman S.B."/>
            <person name="Chen Z."/>
            <person name="Freedman E."/>
            <person name="Gellesch M."/>
            <person name="Goldberg J."/>
            <person name="Griggs A."/>
            <person name="Gujja S."/>
            <person name="Heilman E."/>
            <person name="Heiman D."/>
            <person name="Howarth C."/>
            <person name="Mehta T."/>
            <person name="Neiman D."/>
            <person name="Pearson M."/>
            <person name="Roberts A."/>
            <person name="Saif S."/>
            <person name="Shea T."/>
            <person name="Shenoy N."/>
            <person name="Sisk P."/>
            <person name="Stolte C."/>
            <person name="Sykes S."/>
            <person name="White J."/>
            <person name="Yandava C."/>
            <person name="Haas B."/>
            <person name="Nusbaum C."/>
            <person name="Birren B."/>
        </authorList>
    </citation>
    <scope>NUCLEOTIDE SEQUENCE [LARGE SCALE GENOMIC DNA]</scope>
    <source>
        <strain evidence="7">ATCC 50818</strain>
    </source>
</reference>
<evidence type="ECO:0000256" key="2">
    <source>
        <dbReference type="ARBA" id="ARBA00022692"/>
    </source>
</evidence>
<feature type="chain" id="PRO_5003286915" evidence="6">
    <location>
        <begin position="19"/>
        <end position="321"/>
    </location>
</feature>
<keyword evidence="6" id="KW-0732">Signal</keyword>
<feature type="transmembrane region" description="Helical" evidence="5">
    <location>
        <begin position="104"/>
        <end position="121"/>
    </location>
</feature>
<dbReference type="RefSeq" id="XP_004998435.1">
    <property type="nucleotide sequence ID" value="XM_004998378.1"/>
</dbReference>
<keyword evidence="3 5" id="KW-1133">Transmembrane helix</keyword>
<feature type="transmembrane region" description="Helical" evidence="5">
    <location>
        <begin position="162"/>
        <end position="183"/>
    </location>
</feature>
<feature type="transmembrane region" description="Helical" evidence="5">
    <location>
        <begin position="128"/>
        <end position="146"/>
    </location>
</feature>
<dbReference type="PANTHER" id="PTHR10231">
    <property type="entry name" value="NUCLEOTIDE-SUGAR TRANSMEMBRANE TRANSPORTER"/>
    <property type="match status" value="1"/>
</dbReference>
<dbReference type="GO" id="GO:0000139">
    <property type="term" value="C:Golgi membrane"/>
    <property type="evidence" value="ECO:0007669"/>
    <property type="project" value="InterPro"/>
</dbReference>
<feature type="transmembrane region" description="Helical" evidence="5">
    <location>
        <begin position="292"/>
        <end position="309"/>
    </location>
</feature>
<organism evidence="8">
    <name type="scientific">Salpingoeca rosetta (strain ATCC 50818 / BSB-021)</name>
    <dbReference type="NCBI Taxonomy" id="946362"/>
    <lineage>
        <taxon>Eukaryota</taxon>
        <taxon>Choanoflagellata</taxon>
        <taxon>Craspedida</taxon>
        <taxon>Salpingoecidae</taxon>
        <taxon>Salpingoeca</taxon>
    </lineage>
</organism>
<dbReference type="InterPro" id="IPR037185">
    <property type="entry name" value="EmrE-like"/>
</dbReference>
<sequence>MLSVKAVVLMLLLAMQYAAQPYLNRHCSATRAITTSIILATEATKFVVCAAVISAQHPLGWRFFKTVRIKDSLRLAGVPAIIYAFQNILILTGTKHLDGLSLNLINQTKTIFSAIFVYLLLGRPQSPMQCVALAIMFGASVLLTGQKEDAGAAVMVEDRDVWLFYGVLPVFAAAVTSGLAGALSQLGLQGKKRDSHLFSMELAVFSMATLLLNLVFVSNDLEKIQRLGFFHGWTPATAIPIFSSAVGGIVVGLVVKHAGVVAKGFAILLGIVLTAVLEVLVDGHHINTTKLIALPLVLISTYLHMSFPVKQKDKQEDKKDK</sequence>
<dbReference type="KEGG" id="sre:PTSG_00963"/>
<feature type="transmembrane region" description="Helical" evidence="5">
    <location>
        <begin position="73"/>
        <end position="92"/>
    </location>
</feature>
<dbReference type="GeneID" id="16079029"/>
<dbReference type="SUPFAM" id="SSF103481">
    <property type="entry name" value="Multidrug resistance efflux transporter EmrE"/>
    <property type="match status" value="1"/>
</dbReference>
<dbReference type="Proteomes" id="UP000007799">
    <property type="component" value="Unassembled WGS sequence"/>
</dbReference>
<dbReference type="AlphaFoldDB" id="F2TY01"/>
<proteinExistence type="predicted"/>
<dbReference type="NCBIfam" id="TIGR00803">
    <property type="entry name" value="nst"/>
    <property type="match status" value="1"/>
</dbReference>
<dbReference type="eggNOG" id="KOG2234">
    <property type="taxonomic scope" value="Eukaryota"/>
</dbReference>
<dbReference type="GO" id="GO:0015165">
    <property type="term" value="F:pyrimidine nucleotide-sugar transmembrane transporter activity"/>
    <property type="evidence" value="ECO:0007669"/>
    <property type="project" value="InterPro"/>
</dbReference>
<feature type="transmembrane region" description="Helical" evidence="5">
    <location>
        <begin position="236"/>
        <end position="255"/>
    </location>
</feature>
<keyword evidence="4 5" id="KW-0472">Membrane</keyword>
<evidence type="ECO:0000313" key="7">
    <source>
        <dbReference type="EMBL" id="EGD76260.1"/>
    </source>
</evidence>
<dbReference type="Pfam" id="PF04142">
    <property type="entry name" value="Nuc_sug_transp"/>
    <property type="match status" value="1"/>
</dbReference>
<feature type="transmembrane region" description="Helical" evidence="5">
    <location>
        <begin position="195"/>
        <end position="216"/>
    </location>
</feature>
<evidence type="ECO:0000313" key="8">
    <source>
        <dbReference type="Proteomes" id="UP000007799"/>
    </source>
</evidence>
<accession>F2TY01</accession>
<evidence type="ECO:0000256" key="5">
    <source>
        <dbReference type="SAM" id="Phobius"/>
    </source>
</evidence>
<evidence type="ECO:0000256" key="1">
    <source>
        <dbReference type="ARBA" id="ARBA00004141"/>
    </source>
</evidence>